<dbReference type="EMBL" id="FUEG01000004">
    <property type="protein sequence ID" value="SJL03723.1"/>
    <property type="molecule type" value="Genomic_DNA"/>
</dbReference>
<reference evidence="2" key="1">
    <citation type="journal article" date="2017" name="Nat. Ecol. Evol.">
        <title>Genome expansion and lineage-specific genetic innovations in the forest pathogenic fungi Armillaria.</title>
        <authorList>
            <person name="Sipos G."/>
            <person name="Prasanna A.N."/>
            <person name="Walter M.C."/>
            <person name="O'Connor E."/>
            <person name="Balint B."/>
            <person name="Krizsan K."/>
            <person name="Kiss B."/>
            <person name="Hess J."/>
            <person name="Varga T."/>
            <person name="Slot J."/>
            <person name="Riley R."/>
            <person name="Boka B."/>
            <person name="Rigling D."/>
            <person name="Barry K."/>
            <person name="Lee J."/>
            <person name="Mihaltcheva S."/>
            <person name="LaButti K."/>
            <person name="Lipzen A."/>
            <person name="Waldron R."/>
            <person name="Moloney N.M."/>
            <person name="Sperisen C."/>
            <person name="Kredics L."/>
            <person name="Vagvoelgyi C."/>
            <person name="Patrignani A."/>
            <person name="Fitzpatrick D."/>
            <person name="Nagy I."/>
            <person name="Doyle S."/>
            <person name="Anderson J.B."/>
            <person name="Grigoriev I.V."/>
            <person name="Gueldener U."/>
            <person name="Muensterkoetter M."/>
            <person name="Nagy L.G."/>
        </authorList>
    </citation>
    <scope>NUCLEOTIDE SEQUENCE [LARGE SCALE GENOMIC DNA]</scope>
    <source>
        <strain evidence="2">C18/9</strain>
    </source>
</reference>
<name>A0A284R4V9_ARMOS</name>
<organism evidence="1 2">
    <name type="scientific">Armillaria ostoyae</name>
    <name type="common">Armillaria root rot fungus</name>
    <dbReference type="NCBI Taxonomy" id="47428"/>
    <lineage>
        <taxon>Eukaryota</taxon>
        <taxon>Fungi</taxon>
        <taxon>Dikarya</taxon>
        <taxon>Basidiomycota</taxon>
        <taxon>Agaricomycotina</taxon>
        <taxon>Agaricomycetes</taxon>
        <taxon>Agaricomycetidae</taxon>
        <taxon>Agaricales</taxon>
        <taxon>Marasmiineae</taxon>
        <taxon>Physalacriaceae</taxon>
        <taxon>Armillaria</taxon>
    </lineage>
</organism>
<protein>
    <submittedName>
        <fullName evidence="1">Uncharacterized protein</fullName>
    </submittedName>
</protein>
<evidence type="ECO:0000313" key="2">
    <source>
        <dbReference type="Proteomes" id="UP000219338"/>
    </source>
</evidence>
<proteinExistence type="predicted"/>
<sequence>MRDGGQVSTYYPRKDFSVAVSQPQQILDWSNSVMFTDPLNRKFRPCTDLRISSLHSFSRCGVVCIPVPVP</sequence>
<keyword evidence="2" id="KW-1185">Reference proteome</keyword>
<dbReference type="AlphaFoldDB" id="A0A284R4V9"/>
<evidence type="ECO:0000313" key="1">
    <source>
        <dbReference type="EMBL" id="SJL03723.1"/>
    </source>
</evidence>
<dbReference type="Proteomes" id="UP000219338">
    <property type="component" value="Unassembled WGS sequence"/>
</dbReference>
<gene>
    <name evidence="1" type="ORF">ARMOST_07080</name>
</gene>
<accession>A0A284R4V9</accession>